<accession>A0A8H6A873</accession>
<comment type="caution">
    <text evidence="1">The sequence shown here is derived from an EMBL/GenBank/DDBJ whole genome shotgun (WGS) entry which is preliminary data.</text>
</comment>
<evidence type="ECO:0000313" key="1">
    <source>
        <dbReference type="EMBL" id="KAF5862884.1"/>
    </source>
</evidence>
<sequence length="95" mass="11203">MNTPEEALNESDFDLIKDLRYTTIQETLRDKGYGRDKYFLRFRITVHETKEVYDIFCEEDWDRTLDKMISFAWEFQLVAVPKGGNPESAKEASQA</sequence>
<dbReference type="Proteomes" id="UP000541154">
    <property type="component" value="Unassembled WGS sequence"/>
</dbReference>
<dbReference type="AlphaFoldDB" id="A0A8H6A873"/>
<protein>
    <submittedName>
        <fullName evidence="1">Uncharacterized protein</fullName>
    </submittedName>
</protein>
<evidence type="ECO:0000313" key="2">
    <source>
        <dbReference type="Proteomes" id="UP000541154"/>
    </source>
</evidence>
<name>A0A8H6A873_PETAA</name>
<organism evidence="1 2">
    <name type="scientific">Petromyces alliaceus</name>
    <name type="common">Aspergillus alliaceus</name>
    <dbReference type="NCBI Taxonomy" id="209559"/>
    <lineage>
        <taxon>Eukaryota</taxon>
        <taxon>Fungi</taxon>
        <taxon>Dikarya</taxon>
        <taxon>Ascomycota</taxon>
        <taxon>Pezizomycotina</taxon>
        <taxon>Eurotiomycetes</taxon>
        <taxon>Eurotiomycetidae</taxon>
        <taxon>Eurotiales</taxon>
        <taxon>Aspergillaceae</taxon>
        <taxon>Aspergillus</taxon>
        <taxon>Aspergillus subgen. Circumdati</taxon>
    </lineage>
</organism>
<dbReference type="EMBL" id="SPNV01000063">
    <property type="protein sequence ID" value="KAF5862884.1"/>
    <property type="molecule type" value="Genomic_DNA"/>
</dbReference>
<keyword evidence="2" id="KW-1185">Reference proteome</keyword>
<gene>
    <name evidence="1" type="ORF">ETB97_011025</name>
</gene>
<reference evidence="1 2" key="1">
    <citation type="submission" date="2019-04" db="EMBL/GenBank/DDBJ databases">
        <title>Aspergillus burnettii sp. nov., novel species from soil in southeast Queensland.</title>
        <authorList>
            <person name="Gilchrist C.L.M."/>
            <person name="Pitt J.I."/>
            <person name="Lange L."/>
            <person name="Lacey H.J."/>
            <person name="Vuong D."/>
            <person name="Midgley D.J."/>
            <person name="Greenfield P."/>
            <person name="Bradbury M."/>
            <person name="Lacey E."/>
            <person name="Busk P.K."/>
            <person name="Pilgaard B."/>
            <person name="Chooi Y.H."/>
            <person name="Piggott A.M."/>
        </authorList>
    </citation>
    <scope>NUCLEOTIDE SEQUENCE [LARGE SCALE GENOMIC DNA]</scope>
    <source>
        <strain evidence="1 2">FRR 5400</strain>
    </source>
</reference>
<proteinExistence type="predicted"/>